<evidence type="ECO:0000256" key="2">
    <source>
        <dbReference type="SAM" id="SignalP"/>
    </source>
</evidence>
<dbReference type="Proteomes" id="UP000009234">
    <property type="component" value="Chromosome"/>
</dbReference>
<dbReference type="InterPro" id="IPR001638">
    <property type="entry name" value="Solute-binding_3/MltF_N"/>
</dbReference>
<dbReference type="RefSeq" id="WP_013841021.1">
    <property type="nucleotide sequence ID" value="NC_015589.1"/>
</dbReference>
<dbReference type="OrthoDB" id="9775197at2"/>
<evidence type="ECO:0000313" key="5">
    <source>
        <dbReference type="EMBL" id="AEG59250.1"/>
    </source>
</evidence>
<evidence type="ECO:0000259" key="3">
    <source>
        <dbReference type="SMART" id="SM00062"/>
    </source>
</evidence>
<name>F6DKJ0_DESRL</name>
<feature type="domain" description="Ionotropic glutamate receptor C-terminal" evidence="4">
    <location>
        <begin position="37"/>
        <end position="258"/>
    </location>
</feature>
<protein>
    <submittedName>
        <fullName evidence="5">Extracellular solute-binding protein family 3</fullName>
    </submittedName>
</protein>
<dbReference type="PANTHER" id="PTHR35936">
    <property type="entry name" value="MEMBRANE-BOUND LYTIC MUREIN TRANSGLYCOSYLASE F"/>
    <property type="match status" value="1"/>
</dbReference>
<dbReference type="PROSITE" id="PS51257">
    <property type="entry name" value="PROKAR_LIPOPROTEIN"/>
    <property type="match status" value="1"/>
</dbReference>
<dbReference type="KEGG" id="dru:Desru_0975"/>
<dbReference type="EMBL" id="CP002780">
    <property type="protein sequence ID" value="AEG59250.1"/>
    <property type="molecule type" value="Genomic_DNA"/>
</dbReference>
<reference evidence="6" key="1">
    <citation type="submission" date="2011-05" db="EMBL/GenBank/DDBJ databases">
        <title>Complete sequence of Desulfotomaculum ruminis DSM 2154.</title>
        <authorList>
            <person name="Lucas S."/>
            <person name="Copeland A."/>
            <person name="Lapidus A."/>
            <person name="Cheng J.-F."/>
            <person name="Goodwin L."/>
            <person name="Pitluck S."/>
            <person name="Lu M."/>
            <person name="Detter J.C."/>
            <person name="Han C."/>
            <person name="Tapia R."/>
            <person name="Land M."/>
            <person name="Hauser L."/>
            <person name="Kyrpides N."/>
            <person name="Ivanova N."/>
            <person name="Mikhailova N."/>
            <person name="Pagani I."/>
            <person name="Stams A.J.M."/>
            <person name="Plugge C.M."/>
            <person name="Muyzer G."/>
            <person name="Kuever J."/>
            <person name="Parshina S.N."/>
            <person name="Ivanova A.E."/>
            <person name="Nazina T.N."/>
            <person name="Brambilla E."/>
            <person name="Spring S."/>
            <person name="Klenk H.-P."/>
            <person name="Woyke T."/>
        </authorList>
    </citation>
    <scope>NUCLEOTIDE SEQUENCE [LARGE SCALE GENOMIC DNA]</scope>
    <source>
        <strain evidence="6">ATCC 23193 / DSM 2154 / NCIB 8452 / DL</strain>
    </source>
</reference>
<feature type="chain" id="PRO_5039646642" evidence="2">
    <location>
        <begin position="20"/>
        <end position="265"/>
    </location>
</feature>
<dbReference type="GO" id="GO:0016020">
    <property type="term" value="C:membrane"/>
    <property type="evidence" value="ECO:0007669"/>
    <property type="project" value="InterPro"/>
</dbReference>
<dbReference type="AlphaFoldDB" id="F6DKJ0"/>
<dbReference type="PANTHER" id="PTHR35936:SF34">
    <property type="entry name" value="ABC TRANSPORTER EXTRACELLULAR-BINDING PROTEIN YCKB-RELATED"/>
    <property type="match status" value="1"/>
</dbReference>
<dbReference type="InterPro" id="IPR001320">
    <property type="entry name" value="Iontro_rcpt_C"/>
</dbReference>
<keyword evidence="1 2" id="KW-0732">Signal</keyword>
<dbReference type="eggNOG" id="COG0834">
    <property type="taxonomic scope" value="Bacteria"/>
</dbReference>
<dbReference type="Pfam" id="PF00497">
    <property type="entry name" value="SBP_bac_3"/>
    <property type="match status" value="1"/>
</dbReference>
<feature type="domain" description="Solute-binding protein family 3/N-terminal" evidence="3">
    <location>
        <begin position="37"/>
        <end position="259"/>
    </location>
</feature>
<feature type="signal peptide" evidence="2">
    <location>
        <begin position="1"/>
        <end position="19"/>
    </location>
</feature>
<dbReference type="SMART" id="SM00062">
    <property type="entry name" value="PBPb"/>
    <property type="match status" value="1"/>
</dbReference>
<dbReference type="STRING" id="696281.Desru_0975"/>
<dbReference type="Gene3D" id="3.40.190.10">
    <property type="entry name" value="Periplasmic binding protein-like II"/>
    <property type="match status" value="2"/>
</dbReference>
<proteinExistence type="predicted"/>
<reference evidence="5 6" key="2">
    <citation type="journal article" date="2012" name="Stand. Genomic Sci.">
        <title>Complete genome sequence of the sulfate-reducing firmicute Desulfotomaculum ruminis type strain (DL(T)).</title>
        <authorList>
            <person name="Spring S."/>
            <person name="Visser M."/>
            <person name="Lu M."/>
            <person name="Copeland A."/>
            <person name="Lapidus A."/>
            <person name="Lucas S."/>
            <person name="Cheng J.F."/>
            <person name="Han C."/>
            <person name="Tapia R."/>
            <person name="Goodwin L.A."/>
            <person name="Pitluck S."/>
            <person name="Ivanova N."/>
            <person name="Land M."/>
            <person name="Hauser L."/>
            <person name="Larimer F."/>
            <person name="Rohde M."/>
            <person name="Goker M."/>
            <person name="Detter J.C."/>
            <person name="Kyrpides N.C."/>
            <person name="Woyke T."/>
            <person name="Schaap P.J."/>
            <person name="Plugge C.M."/>
            <person name="Muyzer G."/>
            <person name="Kuever J."/>
            <person name="Pereira I.A."/>
            <person name="Parshina S.N."/>
            <person name="Bernier-Latmani R."/>
            <person name="Stams A.J."/>
            <person name="Klenk H.P."/>
        </authorList>
    </citation>
    <scope>NUCLEOTIDE SEQUENCE [LARGE SCALE GENOMIC DNA]</scope>
    <source>
        <strain evidence="6">ATCC 23193 / DSM 2154 / NCIB 8452 / DL</strain>
    </source>
</reference>
<dbReference type="SUPFAM" id="SSF53850">
    <property type="entry name" value="Periplasmic binding protein-like II"/>
    <property type="match status" value="1"/>
</dbReference>
<evidence type="ECO:0000313" key="6">
    <source>
        <dbReference type="Proteomes" id="UP000009234"/>
    </source>
</evidence>
<dbReference type="SMART" id="SM00079">
    <property type="entry name" value="PBPe"/>
    <property type="match status" value="1"/>
</dbReference>
<gene>
    <name evidence="5" type="ordered locus">Desru_0975</name>
</gene>
<dbReference type="GO" id="GO:0015276">
    <property type="term" value="F:ligand-gated monoatomic ion channel activity"/>
    <property type="evidence" value="ECO:0007669"/>
    <property type="project" value="InterPro"/>
</dbReference>
<dbReference type="HOGENOM" id="CLU_019602_18_2_9"/>
<evidence type="ECO:0000259" key="4">
    <source>
        <dbReference type="SMART" id="SM00079"/>
    </source>
</evidence>
<dbReference type="CDD" id="cd00996">
    <property type="entry name" value="PBP2_AatB_like"/>
    <property type="match status" value="1"/>
</dbReference>
<organism evidence="5 6">
    <name type="scientific">Desulforamulus ruminis (strain ATCC 23193 / DSM 2154 / NCIMB 8452 / DL)</name>
    <name type="common">Desulfotomaculum ruminis</name>
    <dbReference type="NCBI Taxonomy" id="696281"/>
    <lineage>
        <taxon>Bacteria</taxon>
        <taxon>Bacillati</taxon>
        <taxon>Bacillota</taxon>
        <taxon>Clostridia</taxon>
        <taxon>Eubacteriales</taxon>
        <taxon>Peptococcaceae</taxon>
        <taxon>Desulforamulus</taxon>
    </lineage>
</organism>
<evidence type="ECO:0000256" key="1">
    <source>
        <dbReference type="ARBA" id="ARBA00022729"/>
    </source>
</evidence>
<sequence>MRRYVILSFMVMMALSLFTGCGNNNDSSGNSAPEKATFTVGFDKEFPPMGFVAEDGSYTGFDLDLAKEVATRLGLELKLQPIDWNAKNMELDSGNIDCVWNGFTINGREREYEWTKPYMNNNQIVVVLADSNVTKLSDLAGKIVGVQDDSSALTAIDGNAEFKNSLKSLVKTPTNLNALMELESGAVDAVVMDEIVARYTIEKKGANYKVLDESIGAEEFGVGFKLGNKELRDKVEAALIEMAKDGKLAEISDSWFGKDITTIGK</sequence>
<keyword evidence="6" id="KW-1185">Reference proteome</keyword>
<accession>F6DKJ0</accession>